<dbReference type="Pfam" id="PF01264">
    <property type="entry name" value="Chorismate_synt"/>
    <property type="match status" value="1"/>
</dbReference>
<dbReference type="Gene3D" id="3.60.150.10">
    <property type="entry name" value="Chorismate synthase AroC"/>
    <property type="match status" value="1"/>
</dbReference>
<evidence type="ECO:0000313" key="19">
    <source>
        <dbReference type="EMBL" id="CAA9283796.1"/>
    </source>
</evidence>
<dbReference type="GO" id="GO:0010181">
    <property type="term" value="F:FMN binding"/>
    <property type="evidence" value="ECO:0007669"/>
    <property type="project" value="TreeGrafter"/>
</dbReference>
<keyword evidence="12" id="KW-0521">NADP</keyword>
<dbReference type="GO" id="GO:0004107">
    <property type="term" value="F:chorismate synthase activity"/>
    <property type="evidence" value="ECO:0007669"/>
    <property type="project" value="UniProtKB-EC"/>
</dbReference>
<dbReference type="EMBL" id="CADCTR010001152">
    <property type="protein sequence ID" value="CAA9283796.1"/>
    <property type="molecule type" value="Genomic_DNA"/>
</dbReference>
<feature type="transmembrane region" description="Helical" evidence="17">
    <location>
        <begin position="425"/>
        <end position="458"/>
    </location>
</feature>
<evidence type="ECO:0000256" key="2">
    <source>
        <dbReference type="ARBA" id="ARBA00004651"/>
    </source>
</evidence>
<dbReference type="GO" id="GO:0008652">
    <property type="term" value="P:amino acid biosynthetic process"/>
    <property type="evidence" value="ECO:0007669"/>
    <property type="project" value="UniProtKB-KW"/>
</dbReference>
<gene>
    <name evidence="19" type="ORF">AVDCRST_MAG93-3380</name>
</gene>
<comment type="similarity">
    <text evidence="4">Belongs to the chorismate synthase family.</text>
</comment>
<feature type="transmembrane region" description="Helical" evidence="17">
    <location>
        <begin position="381"/>
        <end position="402"/>
    </location>
</feature>
<evidence type="ECO:0000256" key="10">
    <source>
        <dbReference type="ARBA" id="ARBA00022692"/>
    </source>
</evidence>
<keyword evidence="16 19" id="KW-0456">Lyase</keyword>
<comment type="subcellular location">
    <subcellularLocation>
        <location evidence="2">Cell membrane</location>
        <topology evidence="2">Multi-pass membrane protein</topology>
    </subcellularLocation>
</comment>
<dbReference type="GO" id="GO:0009073">
    <property type="term" value="P:aromatic amino acid family biosynthetic process"/>
    <property type="evidence" value="ECO:0007669"/>
    <property type="project" value="UniProtKB-KW"/>
</dbReference>
<evidence type="ECO:0000256" key="15">
    <source>
        <dbReference type="ARBA" id="ARBA00023141"/>
    </source>
</evidence>
<dbReference type="EC" id="4.2.3.5" evidence="5"/>
<dbReference type="InterPro" id="IPR020541">
    <property type="entry name" value="Chorismate_synthase_CS"/>
</dbReference>
<evidence type="ECO:0000259" key="18">
    <source>
        <dbReference type="Pfam" id="PF02687"/>
    </source>
</evidence>
<dbReference type="InterPro" id="IPR000453">
    <property type="entry name" value="Chorismate_synth"/>
</dbReference>
<evidence type="ECO:0000256" key="3">
    <source>
        <dbReference type="ARBA" id="ARBA00005044"/>
    </source>
</evidence>
<dbReference type="PANTHER" id="PTHR21085:SF0">
    <property type="entry name" value="CHORISMATE SYNTHASE"/>
    <property type="match status" value="1"/>
</dbReference>
<evidence type="ECO:0000256" key="1">
    <source>
        <dbReference type="ARBA" id="ARBA00001914"/>
    </source>
</evidence>
<feature type="domain" description="ABC3 transporter permease C-terminal" evidence="18">
    <location>
        <begin position="381"/>
        <end position="498"/>
    </location>
</feature>
<protein>
    <recommendedName>
        <fullName evidence="5">chorismate synthase</fullName>
        <ecNumber evidence="5">4.2.3.5</ecNumber>
    </recommendedName>
</protein>
<evidence type="ECO:0000256" key="8">
    <source>
        <dbReference type="ARBA" id="ARBA00022630"/>
    </source>
</evidence>
<evidence type="ECO:0000256" key="4">
    <source>
        <dbReference type="ARBA" id="ARBA00008014"/>
    </source>
</evidence>
<dbReference type="GO" id="GO:0005829">
    <property type="term" value="C:cytosol"/>
    <property type="evidence" value="ECO:0007669"/>
    <property type="project" value="TreeGrafter"/>
</dbReference>
<evidence type="ECO:0000256" key="9">
    <source>
        <dbReference type="ARBA" id="ARBA00022643"/>
    </source>
</evidence>
<keyword evidence="9" id="KW-0288">FMN</keyword>
<reference evidence="19" key="1">
    <citation type="submission" date="2020-02" db="EMBL/GenBank/DDBJ databases">
        <authorList>
            <person name="Meier V. D."/>
        </authorList>
    </citation>
    <scope>NUCLEOTIDE SEQUENCE</scope>
    <source>
        <strain evidence="19">AVDCRST_MAG93</strain>
    </source>
</reference>
<sequence>MSHNTFGHLLRVTTFGESHGPAIGCVVDGCPPLLPLDAADIQAELDRRRPGQSRFTTQRREPDEVRILSGVFPDEAGRTVTTGTPIALLVENVDQRSKDYGDIKDRYRPGHADYTYEVKYGIRDYRGGGRSSARETAARVAALTLLDALLAAYGSDEPPVGGYHVRADVANATSFDLHTAFANASAIAPDAFDAYGGLASLDAEVVEFGLPTAAWQSANMVIADDGFLRGLRTGVERTPGAVDRSGAPWAALSSEPGTAIVVGAVLDTSGGTSAATGRTVWMRGSTGGTPVRLQIIGVGDARSSLEPGIYVGQATAERWGTALPAPSTYYFAVRPGTRTADAVQGLRMSFGEQGLAISELDATAEIARSVRLVLTAIVQGFMGIGLVAGVAALGLLGVQSVLERRQQLGMLRALGFRRRDVRATLAWEGSAVGLLGIGLGTLLGLVLAWSVISIIATANPEVRFDVPWNAIARTMALAVTGAALAIAVAAWQAGRISPAEALRQD</sequence>
<keyword evidence="7" id="KW-0028">Amino-acid biosynthesis</keyword>
<keyword evidence="6" id="KW-1003">Cell membrane</keyword>
<dbReference type="InterPro" id="IPR003838">
    <property type="entry name" value="ABC3_permease_C"/>
</dbReference>
<keyword evidence="11" id="KW-0274">FAD</keyword>
<evidence type="ECO:0000256" key="17">
    <source>
        <dbReference type="SAM" id="Phobius"/>
    </source>
</evidence>
<evidence type="ECO:0000256" key="16">
    <source>
        <dbReference type="ARBA" id="ARBA00023239"/>
    </source>
</evidence>
<dbReference type="GO" id="GO:0009423">
    <property type="term" value="P:chorismate biosynthetic process"/>
    <property type="evidence" value="ECO:0007669"/>
    <property type="project" value="UniProtKB-UniPathway"/>
</dbReference>
<dbReference type="PROSITE" id="PS00787">
    <property type="entry name" value="CHORISMATE_SYNTHASE_1"/>
    <property type="match status" value="1"/>
</dbReference>
<dbReference type="AlphaFoldDB" id="A0A6J4JPM8"/>
<evidence type="ECO:0000256" key="7">
    <source>
        <dbReference type="ARBA" id="ARBA00022605"/>
    </source>
</evidence>
<name>A0A6J4JPM8_9CHLR</name>
<dbReference type="PANTHER" id="PTHR21085">
    <property type="entry name" value="CHORISMATE SYNTHASE"/>
    <property type="match status" value="1"/>
</dbReference>
<evidence type="ECO:0000256" key="5">
    <source>
        <dbReference type="ARBA" id="ARBA00013036"/>
    </source>
</evidence>
<dbReference type="InterPro" id="IPR035904">
    <property type="entry name" value="Chorismate_synth_AroC_sf"/>
</dbReference>
<evidence type="ECO:0000256" key="13">
    <source>
        <dbReference type="ARBA" id="ARBA00022989"/>
    </source>
</evidence>
<keyword evidence="10 17" id="KW-0812">Transmembrane</keyword>
<dbReference type="SUPFAM" id="SSF103263">
    <property type="entry name" value="Chorismate synthase, AroC"/>
    <property type="match status" value="1"/>
</dbReference>
<evidence type="ECO:0000256" key="11">
    <source>
        <dbReference type="ARBA" id="ARBA00022827"/>
    </source>
</evidence>
<feature type="transmembrane region" description="Helical" evidence="17">
    <location>
        <begin position="470"/>
        <end position="491"/>
    </location>
</feature>
<evidence type="ECO:0000256" key="6">
    <source>
        <dbReference type="ARBA" id="ARBA00022475"/>
    </source>
</evidence>
<dbReference type="GO" id="GO:0005886">
    <property type="term" value="C:plasma membrane"/>
    <property type="evidence" value="ECO:0007669"/>
    <property type="project" value="UniProtKB-SubCell"/>
</dbReference>
<keyword evidence="15" id="KW-0057">Aromatic amino acid biosynthesis</keyword>
<keyword evidence="14 17" id="KW-0472">Membrane</keyword>
<keyword evidence="8" id="KW-0285">Flavoprotein</keyword>
<comment type="pathway">
    <text evidence="3">Metabolic intermediate biosynthesis; chorismate biosynthesis; chorismate from D-erythrose 4-phosphate and phosphoenolpyruvate: step 7/7.</text>
</comment>
<organism evidence="19">
    <name type="scientific">uncultured Chloroflexia bacterium</name>
    <dbReference type="NCBI Taxonomy" id="1672391"/>
    <lineage>
        <taxon>Bacteria</taxon>
        <taxon>Bacillati</taxon>
        <taxon>Chloroflexota</taxon>
        <taxon>Chloroflexia</taxon>
        <taxon>environmental samples</taxon>
    </lineage>
</organism>
<evidence type="ECO:0000256" key="12">
    <source>
        <dbReference type="ARBA" id="ARBA00022857"/>
    </source>
</evidence>
<dbReference type="UniPathway" id="UPA00053">
    <property type="reaction ID" value="UER00090"/>
</dbReference>
<comment type="cofactor">
    <cofactor evidence="1">
        <name>FMNH2</name>
        <dbReference type="ChEBI" id="CHEBI:57618"/>
    </cofactor>
</comment>
<evidence type="ECO:0000256" key="14">
    <source>
        <dbReference type="ARBA" id="ARBA00023136"/>
    </source>
</evidence>
<proteinExistence type="inferred from homology"/>
<keyword evidence="13 17" id="KW-1133">Transmembrane helix</keyword>
<accession>A0A6J4JPM8</accession>
<dbReference type="Pfam" id="PF02687">
    <property type="entry name" value="FtsX"/>
    <property type="match status" value="1"/>
</dbReference>